<evidence type="ECO:0000256" key="1">
    <source>
        <dbReference type="SAM" id="MobiDB-lite"/>
    </source>
</evidence>
<sequence>MPDEHIVVEDDQPRPAAQAVEPTPDERHCDPNADVVLVSKDQVHLRAYSHHLKQVSKFFADLFTLPSKLEPINLDFDSFVISIYLDLVIAPTYCYSVIIDQHNHDSETLKQLLQISEYTMSEEITKNVWQVIREMAIAYPQALLNLAHERQDLDLARVAIKCINSDSIDLPHLCGGNECEGRCASYEWAETCSERINDFQRFFRPLDPAYQEEFLQLMLLRSKIKADNPNVEGKKEVMEWNEEDWTWIAERFDPDRSLDEKI</sequence>
<organism evidence="2 3">
    <name type="scientific">Kwoniella mangroviensis CBS 10435</name>
    <dbReference type="NCBI Taxonomy" id="1331196"/>
    <lineage>
        <taxon>Eukaryota</taxon>
        <taxon>Fungi</taxon>
        <taxon>Dikarya</taxon>
        <taxon>Basidiomycota</taxon>
        <taxon>Agaricomycotina</taxon>
        <taxon>Tremellomycetes</taxon>
        <taxon>Tremellales</taxon>
        <taxon>Cryptococcaceae</taxon>
        <taxon>Kwoniella</taxon>
    </lineage>
</organism>
<accession>A0A1B9IYV7</accession>
<dbReference type="AlphaFoldDB" id="A0A1B9IYV7"/>
<dbReference type="OrthoDB" id="2563892at2759"/>
<proteinExistence type="predicted"/>
<reference evidence="2 3" key="1">
    <citation type="submission" date="2013-07" db="EMBL/GenBank/DDBJ databases">
        <title>The Genome Sequence of Kwoniella mangroviensis CBS10435.</title>
        <authorList>
            <consortium name="The Broad Institute Genome Sequencing Platform"/>
            <person name="Cuomo C."/>
            <person name="Litvintseva A."/>
            <person name="Chen Y."/>
            <person name="Heitman J."/>
            <person name="Sun S."/>
            <person name="Springer D."/>
            <person name="Dromer F."/>
            <person name="Young S.K."/>
            <person name="Zeng Q."/>
            <person name="Gargeya S."/>
            <person name="Fitzgerald M."/>
            <person name="Abouelleil A."/>
            <person name="Alvarado L."/>
            <person name="Berlin A.M."/>
            <person name="Chapman S.B."/>
            <person name="Dewar J."/>
            <person name="Goldberg J."/>
            <person name="Griggs A."/>
            <person name="Gujja S."/>
            <person name="Hansen M."/>
            <person name="Howarth C."/>
            <person name="Imamovic A."/>
            <person name="Larimer J."/>
            <person name="McCowan C."/>
            <person name="Murphy C."/>
            <person name="Pearson M."/>
            <person name="Priest M."/>
            <person name="Roberts A."/>
            <person name="Saif S."/>
            <person name="Shea T."/>
            <person name="Sykes S."/>
            <person name="Wortman J."/>
            <person name="Nusbaum C."/>
            <person name="Birren B."/>
        </authorList>
    </citation>
    <scope>NUCLEOTIDE SEQUENCE [LARGE SCALE GENOMIC DNA]</scope>
    <source>
        <strain evidence="2 3">CBS 10435</strain>
    </source>
</reference>
<keyword evidence="3" id="KW-1185">Reference proteome</keyword>
<evidence type="ECO:0000313" key="3">
    <source>
        <dbReference type="Proteomes" id="UP000092583"/>
    </source>
</evidence>
<evidence type="ECO:0008006" key="4">
    <source>
        <dbReference type="Google" id="ProtNLM"/>
    </source>
</evidence>
<reference evidence="3" key="2">
    <citation type="submission" date="2013-12" db="EMBL/GenBank/DDBJ databases">
        <title>Evolution of pathogenesis and genome organization in the Tremellales.</title>
        <authorList>
            <person name="Cuomo C."/>
            <person name="Litvintseva A."/>
            <person name="Heitman J."/>
            <person name="Chen Y."/>
            <person name="Sun S."/>
            <person name="Springer D."/>
            <person name="Dromer F."/>
            <person name="Young S."/>
            <person name="Zeng Q."/>
            <person name="Chapman S."/>
            <person name="Gujja S."/>
            <person name="Saif S."/>
            <person name="Birren B."/>
        </authorList>
    </citation>
    <scope>NUCLEOTIDE SEQUENCE [LARGE SCALE GENOMIC DNA]</scope>
    <source>
        <strain evidence="3">CBS 10435</strain>
    </source>
</reference>
<dbReference type="Proteomes" id="UP000092583">
    <property type="component" value="Unassembled WGS sequence"/>
</dbReference>
<feature type="region of interest" description="Disordered" evidence="1">
    <location>
        <begin position="1"/>
        <end position="26"/>
    </location>
</feature>
<gene>
    <name evidence="2" type="ORF">L486_00354</name>
</gene>
<dbReference type="EMBL" id="KI669459">
    <property type="protein sequence ID" value="OCF60716.1"/>
    <property type="molecule type" value="Genomic_DNA"/>
</dbReference>
<evidence type="ECO:0000313" key="2">
    <source>
        <dbReference type="EMBL" id="OCF60716.1"/>
    </source>
</evidence>
<protein>
    <recommendedName>
        <fullName evidence="4">BTB domain-containing protein</fullName>
    </recommendedName>
</protein>
<feature type="compositionally biased region" description="Basic and acidic residues" evidence="1">
    <location>
        <begin position="1"/>
        <end position="13"/>
    </location>
</feature>
<name>A0A1B9IYV7_9TREE</name>